<proteinExistence type="predicted"/>
<reference evidence="1 2" key="1">
    <citation type="journal article" date="2022" name="bioRxiv">
        <title>The genome of the oomycete Peronosclerospora sorghi, a cosmopolitan pathogen of maize and sorghum, is inflated with dispersed pseudogenes.</title>
        <authorList>
            <person name="Fletcher K."/>
            <person name="Martin F."/>
            <person name="Isakeit T."/>
            <person name="Cavanaugh K."/>
            <person name="Magill C."/>
            <person name="Michelmore R."/>
        </authorList>
    </citation>
    <scope>NUCLEOTIDE SEQUENCE [LARGE SCALE GENOMIC DNA]</scope>
    <source>
        <strain evidence="1">P6</strain>
    </source>
</reference>
<sequence length="187" mass="20829">MLWTLTSVNTVDDNQRYHASIDTAWWMNLPTAAPVTQWNTTRWRLPNTKYVSRQATRKNHAHAKQRASKVTTSTEGSLVRASVAVDADRDAVSLATDATGAAWCHESREVDLPEGSKVSGTAFEEVDCVYYLEGESPMVRLRLESPPAAAYNALKMPEMTFQSFLYDLKQGEIDQVCVIGHGTRPLP</sequence>
<keyword evidence="2" id="KW-1185">Reference proteome</keyword>
<evidence type="ECO:0000313" key="2">
    <source>
        <dbReference type="Proteomes" id="UP001163321"/>
    </source>
</evidence>
<accession>A0ACC0WK31</accession>
<gene>
    <name evidence="1" type="ORF">PsorP6_011402</name>
</gene>
<comment type="caution">
    <text evidence="1">The sequence shown here is derived from an EMBL/GenBank/DDBJ whole genome shotgun (WGS) entry which is preliminary data.</text>
</comment>
<protein>
    <submittedName>
        <fullName evidence="1">Uncharacterized protein</fullName>
    </submittedName>
</protein>
<evidence type="ECO:0000313" key="1">
    <source>
        <dbReference type="EMBL" id="KAI9918379.1"/>
    </source>
</evidence>
<dbReference type="EMBL" id="CM047591">
    <property type="protein sequence ID" value="KAI9918379.1"/>
    <property type="molecule type" value="Genomic_DNA"/>
</dbReference>
<dbReference type="Proteomes" id="UP001163321">
    <property type="component" value="Chromosome 12"/>
</dbReference>
<organism evidence="1 2">
    <name type="scientific">Peronosclerospora sorghi</name>
    <dbReference type="NCBI Taxonomy" id="230839"/>
    <lineage>
        <taxon>Eukaryota</taxon>
        <taxon>Sar</taxon>
        <taxon>Stramenopiles</taxon>
        <taxon>Oomycota</taxon>
        <taxon>Peronosporomycetes</taxon>
        <taxon>Peronosporales</taxon>
        <taxon>Peronosporaceae</taxon>
        <taxon>Peronosclerospora</taxon>
    </lineage>
</organism>
<name>A0ACC0WK31_9STRA</name>